<dbReference type="InterPro" id="IPR050228">
    <property type="entry name" value="Carboxylesterase_BioH"/>
</dbReference>
<dbReference type="PANTHER" id="PTHR43194:SF2">
    <property type="entry name" value="PEROXISOMAL MEMBRANE PROTEIN LPX1"/>
    <property type="match status" value="1"/>
</dbReference>
<sequence length="253" mass="27350">MSDLTTSFIDSHDGTRMAVHRMGAGRPVLLLHGLFSSAEMNWIKFGTARRLADAGFEAIMPDWRVHGHSDAPVDGALYTAGVLVRDAFAIVEELELHDYDLVGFSLGARTAASAVTAGLAPRRLVLAGMGLEGLVNWRKRVAFFIDMIDRFDTIEHGDPAFFARSFLKSQGIDRHAARLLLTQGVDEIDAEALATIAMPTMVLIGEDDADNGSPERLAEALPQAKVVTVPGNHMSSVMKPEFGSAIVDYLSGE</sequence>
<dbReference type="Pfam" id="PF12697">
    <property type="entry name" value="Abhydrolase_6"/>
    <property type="match status" value="1"/>
</dbReference>
<organism evidence="2 3">
    <name type="scientific">Aurantiacibacter arachoides</name>
    <dbReference type="NCBI Taxonomy" id="1850444"/>
    <lineage>
        <taxon>Bacteria</taxon>
        <taxon>Pseudomonadati</taxon>
        <taxon>Pseudomonadota</taxon>
        <taxon>Alphaproteobacteria</taxon>
        <taxon>Sphingomonadales</taxon>
        <taxon>Erythrobacteraceae</taxon>
        <taxon>Aurantiacibacter</taxon>
    </lineage>
</organism>
<keyword evidence="3" id="KW-1185">Reference proteome</keyword>
<dbReference type="InterPro" id="IPR029058">
    <property type="entry name" value="AB_hydrolase_fold"/>
</dbReference>
<dbReference type="OrthoDB" id="9804723at2"/>
<reference evidence="2 3" key="1">
    <citation type="submission" date="2019-12" db="EMBL/GenBank/DDBJ databases">
        <title>Genomic-based taxomic classification of the family Erythrobacteraceae.</title>
        <authorList>
            <person name="Xu L."/>
        </authorList>
    </citation>
    <scope>NUCLEOTIDE SEQUENCE [LARGE SCALE GENOMIC DNA]</scope>
    <source>
        <strain evidence="2 3">RC4-10-4</strain>
    </source>
</reference>
<keyword evidence="2" id="KW-0378">Hydrolase</keyword>
<proteinExistence type="predicted"/>
<dbReference type="AlphaFoldDB" id="A0A844ZYT8"/>
<dbReference type="PANTHER" id="PTHR43194">
    <property type="entry name" value="HYDROLASE ALPHA/BETA FOLD FAMILY"/>
    <property type="match status" value="1"/>
</dbReference>
<dbReference type="RefSeq" id="WP_131452723.1">
    <property type="nucleotide sequence ID" value="NZ_BMJK01000001.1"/>
</dbReference>
<dbReference type="GO" id="GO:0016787">
    <property type="term" value="F:hydrolase activity"/>
    <property type="evidence" value="ECO:0007669"/>
    <property type="project" value="UniProtKB-KW"/>
</dbReference>
<accession>A0A844ZYT8</accession>
<evidence type="ECO:0000313" key="3">
    <source>
        <dbReference type="Proteomes" id="UP000460626"/>
    </source>
</evidence>
<dbReference type="Gene3D" id="3.40.50.1820">
    <property type="entry name" value="alpha/beta hydrolase"/>
    <property type="match status" value="1"/>
</dbReference>
<name>A0A844ZYT8_9SPHN</name>
<comment type="caution">
    <text evidence="2">The sequence shown here is derived from an EMBL/GenBank/DDBJ whole genome shotgun (WGS) entry which is preliminary data.</text>
</comment>
<evidence type="ECO:0000259" key="1">
    <source>
        <dbReference type="Pfam" id="PF12697"/>
    </source>
</evidence>
<protein>
    <submittedName>
        <fullName evidence="2">Alpha/beta fold hydrolase</fullName>
    </submittedName>
</protein>
<feature type="domain" description="AB hydrolase-1" evidence="1">
    <location>
        <begin position="28"/>
        <end position="233"/>
    </location>
</feature>
<dbReference type="SUPFAM" id="SSF53474">
    <property type="entry name" value="alpha/beta-Hydrolases"/>
    <property type="match status" value="1"/>
</dbReference>
<dbReference type="InterPro" id="IPR000073">
    <property type="entry name" value="AB_hydrolase_1"/>
</dbReference>
<dbReference type="Proteomes" id="UP000460626">
    <property type="component" value="Unassembled WGS sequence"/>
</dbReference>
<gene>
    <name evidence="2" type="ORF">GRI62_07505</name>
</gene>
<evidence type="ECO:0000313" key="2">
    <source>
        <dbReference type="EMBL" id="MXO93451.1"/>
    </source>
</evidence>
<dbReference type="EMBL" id="WTYH01000001">
    <property type="protein sequence ID" value="MXO93451.1"/>
    <property type="molecule type" value="Genomic_DNA"/>
</dbReference>